<proteinExistence type="predicted"/>
<feature type="transmembrane region" description="Helical" evidence="1">
    <location>
        <begin position="100"/>
        <end position="124"/>
    </location>
</feature>
<name>A0A401GX55_9APHY</name>
<dbReference type="EMBL" id="BFAD01000010">
    <property type="protein sequence ID" value="GBE86816.1"/>
    <property type="molecule type" value="Genomic_DNA"/>
</dbReference>
<dbReference type="RefSeq" id="XP_027617729.1">
    <property type="nucleotide sequence ID" value="XM_027761928.1"/>
</dbReference>
<organism evidence="2 3">
    <name type="scientific">Sparassis crispa</name>
    <dbReference type="NCBI Taxonomy" id="139825"/>
    <lineage>
        <taxon>Eukaryota</taxon>
        <taxon>Fungi</taxon>
        <taxon>Dikarya</taxon>
        <taxon>Basidiomycota</taxon>
        <taxon>Agaricomycotina</taxon>
        <taxon>Agaricomycetes</taxon>
        <taxon>Polyporales</taxon>
        <taxon>Sparassidaceae</taxon>
        <taxon>Sparassis</taxon>
    </lineage>
</organism>
<evidence type="ECO:0000313" key="3">
    <source>
        <dbReference type="Proteomes" id="UP000287166"/>
    </source>
</evidence>
<feature type="transmembrane region" description="Helical" evidence="1">
    <location>
        <begin position="64"/>
        <end position="85"/>
    </location>
</feature>
<dbReference type="InParanoid" id="A0A401GX55"/>
<dbReference type="STRING" id="139825.A0A401GX55"/>
<evidence type="ECO:0000256" key="1">
    <source>
        <dbReference type="SAM" id="Phobius"/>
    </source>
</evidence>
<keyword evidence="1" id="KW-0812">Transmembrane</keyword>
<protein>
    <submittedName>
        <fullName evidence="2">Uncharacterized protein</fullName>
    </submittedName>
</protein>
<dbReference type="PANTHER" id="PTHR40465:SF1">
    <property type="entry name" value="DUF6534 DOMAIN-CONTAINING PROTEIN"/>
    <property type="match status" value="1"/>
</dbReference>
<keyword evidence="1" id="KW-0472">Membrane</keyword>
<dbReference type="PANTHER" id="PTHR40465">
    <property type="entry name" value="CHROMOSOME 1, WHOLE GENOME SHOTGUN SEQUENCE"/>
    <property type="match status" value="1"/>
</dbReference>
<comment type="caution">
    <text evidence="2">The sequence shown here is derived from an EMBL/GenBank/DDBJ whole genome shotgun (WGS) entry which is preliminary data.</text>
</comment>
<dbReference type="OrthoDB" id="2749860at2759"/>
<dbReference type="GeneID" id="38783733"/>
<dbReference type="AlphaFoldDB" id="A0A401GX55"/>
<feature type="transmembrane region" description="Helical" evidence="1">
    <location>
        <begin position="31"/>
        <end position="52"/>
    </location>
</feature>
<keyword evidence="1" id="KW-1133">Transmembrane helix</keyword>
<gene>
    <name evidence="2" type="ORF">SCP_1000580</name>
</gene>
<sequence>MCFVYLIAALSPGYLSHIPSELIESTFVPLFIGLLGSAILFGVTNVQTFIYFRQYPEDTIWNKLSICYLWLLDALHFAFSGYFVYSYTMRLLGGPISLGFLWSCGAEVMVMGTIMISVHTLYTIRIWKCMWFTRFVQTLHPYGYMS</sequence>
<keyword evidence="3" id="KW-1185">Reference proteome</keyword>
<evidence type="ECO:0000313" key="2">
    <source>
        <dbReference type="EMBL" id="GBE86816.1"/>
    </source>
</evidence>
<accession>A0A401GX55</accession>
<dbReference type="Proteomes" id="UP000287166">
    <property type="component" value="Unassembled WGS sequence"/>
</dbReference>
<reference evidence="2 3" key="1">
    <citation type="journal article" date="2018" name="Sci. Rep.">
        <title>Genome sequence of the cauliflower mushroom Sparassis crispa (Hanabiratake) and its association with beneficial usage.</title>
        <authorList>
            <person name="Kiyama R."/>
            <person name="Furutani Y."/>
            <person name="Kawaguchi K."/>
            <person name="Nakanishi T."/>
        </authorList>
    </citation>
    <scope>NUCLEOTIDE SEQUENCE [LARGE SCALE GENOMIC DNA]</scope>
</reference>